<organism evidence="2 3">
    <name type="scientific">Corchorus capsularis</name>
    <name type="common">Jute</name>
    <dbReference type="NCBI Taxonomy" id="210143"/>
    <lineage>
        <taxon>Eukaryota</taxon>
        <taxon>Viridiplantae</taxon>
        <taxon>Streptophyta</taxon>
        <taxon>Embryophyta</taxon>
        <taxon>Tracheophyta</taxon>
        <taxon>Spermatophyta</taxon>
        <taxon>Magnoliopsida</taxon>
        <taxon>eudicotyledons</taxon>
        <taxon>Gunneridae</taxon>
        <taxon>Pentapetalae</taxon>
        <taxon>rosids</taxon>
        <taxon>malvids</taxon>
        <taxon>Malvales</taxon>
        <taxon>Malvaceae</taxon>
        <taxon>Grewioideae</taxon>
        <taxon>Apeibeae</taxon>
        <taxon>Corchorus</taxon>
    </lineage>
</organism>
<proteinExistence type="predicted"/>
<gene>
    <name evidence="2" type="ORF">CCACVL1_29199</name>
</gene>
<evidence type="ECO:0000313" key="3">
    <source>
        <dbReference type="Proteomes" id="UP000188268"/>
    </source>
</evidence>
<protein>
    <recommendedName>
        <fullName evidence="4">Secreted protein</fullName>
    </recommendedName>
</protein>
<name>A0A1R3G3D6_COCAP</name>
<evidence type="ECO:0000313" key="2">
    <source>
        <dbReference type="EMBL" id="OMO52530.1"/>
    </source>
</evidence>
<sequence>MFLSINFSSADMIFFLLLGRMVAGTTHGRSPKHNRQLADGTEVALTTVMKSKPKITSKSSI</sequence>
<dbReference type="AlphaFoldDB" id="A0A1R3G3D6"/>
<dbReference type="Gramene" id="OMO52530">
    <property type="protein sequence ID" value="OMO52530"/>
    <property type="gene ID" value="CCACVL1_29199"/>
</dbReference>
<feature type="signal peptide" evidence="1">
    <location>
        <begin position="1"/>
        <end position="28"/>
    </location>
</feature>
<keyword evidence="1" id="KW-0732">Signal</keyword>
<reference evidence="2 3" key="1">
    <citation type="submission" date="2013-09" db="EMBL/GenBank/DDBJ databases">
        <title>Corchorus capsularis genome sequencing.</title>
        <authorList>
            <person name="Alam M."/>
            <person name="Haque M.S."/>
            <person name="Islam M.S."/>
            <person name="Emdad E.M."/>
            <person name="Islam M.M."/>
            <person name="Ahmed B."/>
            <person name="Halim A."/>
            <person name="Hossen Q.M.M."/>
            <person name="Hossain M.Z."/>
            <person name="Ahmed R."/>
            <person name="Khan M.M."/>
            <person name="Islam R."/>
            <person name="Rashid M.M."/>
            <person name="Khan S.A."/>
            <person name="Rahman M.S."/>
            <person name="Alam M."/>
        </authorList>
    </citation>
    <scope>NUCLEOTIDE SEQUENCE [LARGE SCALE GENOMIC DNA]</scope>
    <source>
        <strain evidence="3">cv. CVL-1</strain>
        <tissue evidence="2">Whole seedling</tissue>
    </source>
</reference>
<dbReference type="Proteomes" id="UP000188268">
    <property type="component" value="Unassembled WGS sequence"/>
</dbReference>
<evidence type="ECO:0008006" key="4">
    <source>
        <dbReference type="Google" id="ProtNLM"/>
    </source>
</evidence>
<feature type="chain" id="PRO_5012051395" description="Secreted protein" evidence="1">
    <location>
        <begin position="29"/>
        <end position="61"/>
    </location>
</feature>
<evidence type="ECO:0000256" key="1">
    <source>
        <dbReference type="SAM" id="SignalP"/>
    </source>
</evidence>
<accession>A0A1R3G3D6</accession>
<comment type="caution">
    <text evidence="2">The sequence shown here is derived from an EMBL/GenBank/DDBJ whole genome shotgun (WGS) entry which is preliminary data.</text>
</comment>
<keyword evidence="3" id="KW-1185">Reference proteome</keyword>
<dbReference type="EMBL" id="AWWV01015495">
    <property type="protein sequence ID" value="OMO52530.1"/>
    <property type="molecule type" value="Genomic_DNA"/>
</dbReference>